<feature type="non-terminal residue" evidence="2">
    <location>
        <position position="27"/>
    </location>
</feature>
<dbReference type="Proteomes" id="UP000663848">
    <property type="component" value="Unassembled WGS sequence"/>
</dbReference>
<dbReference type="AlphaFoldDB" id="A0A822GT13"/>
<organism evidence="2 3">
    <name type="scientific">Rotaria socialis</name>
    <dbReference type="NCBI Taxonomy" id="392032"/>
    <lineage>
        <taxon>Eukaryota</taxon>
        <taxon>Metazoa</taxon>
        <taxon>Spiralia</taxon>
        <taxon>Gnathifera</taxon>
        <taxon>Rotifera</taxon>
        <taxon>Eurotatoria</taxon>
        <taxon>Bdelloidea</taxon>
        <taxon>Philodinida</taxon>
        <taxon>Philodinidae</taxon>
        <taxon>Rotaria</taxon>
    </lineage>
</organism>
<evidence type="ECO:0000313" key="3">
    <source>
        <dbReference type="Proteomes" id="UP000663848"/>
    </source>
</evidence>
<protein>
    <submittedName>
        <fullName evidence="2">Uncharacterized protein</fullName>
    </submittedName>
</protein>
<evidence type="ECO:0000313" key="2">
    <source>
        <dbReference type="EMBL" id="CAF5157820.1"/>
    </source>
</evidence>
<dbReference type="EMBL" id="CAJOBR010107447">
    <property type="protein sequence ID" value="CAF5157820.1"/>
    <property type="molecule type" value="Genomic_DNA"/>
</dbReference>
<name>A0A822GT13_9BILA</name>
<proteinExistence type="predicted"/>
<accession>A0A822GT13</accession>
<gene>
    <name evidence="2" type="ORF">QYT958_LOCUS48974</name>
</gene>
<feature type="region of interest" description="Disordered" evidence="1">
    <location>
        <begin position="1"/>
        <end position="27"/>
    </location>
</feature>
<evidence type="ECO:0000256" key="1">
    <source>
        <dbReference type="SAM" id="MobiDB-lite"/>
    </source>
</evidence>
<sequence>MLSSQPPNIDRSFDERNEPSPLANIVP</sequence>
<reference evidence="2" key="1">
    <citation type="submission" date="2021-02" db="EMBL/GenBank/DDBJ databases">
        <authorList>
            <person name="Nowell W R."/>
        </authorList>
    </citation>
    <scope>NUCLEOTIDE SEQUENCE</scope>
</reference>
<comment type="caution">
    <text evidence="2">The sequence shown here is derived from an EMBL/GenBank/DDBJ whole genome shotgun (WGS) entry which is preliminary data.</text>
</comment>